<dbReference type="OrthoDB" id="9807800at2"/>
<dbReference type="Proteomes" id="UP000013201">
    <property type="component" value="Unassembled WGS sequence"/>
</dbReference>
<dbReference type="GO" id="GO:0003700">
    <property type="term" value="F:DNA-binding transcription factor activity"/>
    <property type="evidence" value="ECO:0007669"/>
    <property type="project" value="InterPro"/>
</dbReference>
<keyword evidence="2" id="KW-0238">DNA-binding</keyword>
<keyword evidence="6" id="KW-1185">Reference proteome</keyword>
<dbReference type="EMBL" id="CAVK010000072">
    <property type="protein sequence ID" value="CCW17253.1"/>
    <property type="molecule type" value="Genomic_DNA"/>
</dbReference>
<evidence type="ECO:0000259" key="4">
    <source>
        <dbReference type="PROSITE" id="PS50995"/>
    </source>
</evidence>
<gene>
    <name evidence="5" type="ORF">EBBID32_15920</name>
</gene>
<dbReference type="InterPro" id="IPR036388">
    <property type="entry name" value="WH-like_DNA-bd_sf"/>
</dbReference>
<evidence type="ECO:0000256" key="3">
    <source>
        <dbReference type="ARBA" id="ARBA00023163"/>
    </source>
</evidence>
<reference evidence="5 6" key="1">
    <citation type="submission" date="2013-03" db="EMBL/GenBank/DDBJ databases">
        <authorList>
            <person name="Le V."/>
        </authorList>
    </citation>
    <scope>NUCLEOTIDE SEQUENCE [LARGE SCALE GENOMIC DNA]</scope>
    <source>
        <strain evidence="5 6">BiD32</strain>
    </source>
</reference>
<dbReference type="AlphaFoldDB" id="N1MP89"/>
<protein>
    <submittedName>
        <fullName evidence="5">Transcriptional regulator, MarR family</fullName>
    </submittedName>
</protein>
<dbReference type="InterPro" id="IPR000835">
    <property type="entry name" value="HTH_MarR-typ"/>
</dbReference>
<evidence type="ECO:0000256" key="1">
    <source>
        <dbReference type="ARBA" id="ARBA00023015"/>
    </source>
</evidence>
<evidence type="ECO:0000313" key="6">
    <source>
        <dbReference type="Proteomes" id="UP000013201"/>
    </source>
</evidence>
<name>N1MP89_9SPHN</name>
<accession>N1MP89</accession>
<dbReference type="PANTHER" id="PTHR33164">
    <property type="entry name" value="TRANSCRIPTIONAL REGULATOR, MARR FAMILY"/>
    <property type="match status" value="1"/>
</dbReference>
<dbReference type="GO" id="GO:0003677">
    <property type="term" value="F:DNA binding"/>
    <property type="evidence" value="ECO:0007669"/>
    <property type="project" value="UniProtKB-KW"/>
</dbReference>
<dbReference type="InterPro" id="IPR023187">
    <property type="entry name" value="Tscrpt_reg_MarR-type_CS"/>
</dbReference>
<dbReference type="SMART" id="SM00347">
    <property type="entry name" value="HTH_MARR"/>
    <property type="match status" value="1"/>
</dbReference>
<dbReference type="GO" id="GO:0006950">
    <property type="term" value="P:response to stress"/>
    <property type="evidence" value="ECO:0007669"/>
    <property type="project" value="TreeGrafter"/>
</dbReference>
<dbReference type="Gene3D" id="1.10.10.10">
    <property type="entry name" value="Winged helix-like DNA-binding domain superfamily/Winged helix DNA-binding domain"/>
    <property type="match status" value="1"/>
</dbReference>
<comment type="caution">
    <text evidence="5">The sequence shown here is derived from an EMBL/GenBank/DDBJ whole genome shotgun (WGS) entry which is preliminary data.</text>
</comment>
<organism evidence="5 6">
    <name type="scientific">Sphingobium indicum BiD32</name>
    <dbReference type="NCBI Taxonomy" id="1301087"/>
    <lineage>
        <taxon>Bacteria</taxon>
        <taxon>Pseudomonadati</taxon>
        <taxon>Pseudomonadota</taxon>
        <taxon>Alphaproteobacteria</taxon>
        <taxon>Sphingomonadales</taxon>
        <taxon>Sphingomonadaceae</taxon>
        <taxon>Sphingobium</taxon>
    </lineage>
</organism>
<proteinExistence type="predicted"/>
<feature type="domain" description="HTH marR-type" evidence="4">
    <location>
        <begin position="4"/>
        <end position="132"/>
    </location>
</feature>
<dbReference type="PANTHER" id="PTHR33164:SF43">
    <property type="entry name" value="HTH-TYPE TRANSCRIPTIONAL REPRESSOR YETL"/>
    <property type="match status" value="1"/>
</dbReference>
<dbReference type="InterPro" id="IPR036390">
    <property type="entry name" value="WH_DNA-bd_sf"/>
</dbReference>
<dbReference type="PROSITE" id="PS50995">
    <property type="entry name" value="HTH_MARR_2"/>
    <property type="match status" value="1"/>
</dbReference>
<dbReference type="RefSeq" id="WP_006953625.1">
    <property type="nucleotide sequence ID" value="NZ_CAVK010000072.1"/>
</dbReference>
<dbReference type="InterPro" id="IPR039422">
    <property type="entry name" value="MarR/SlyA-like"/>
</dbReference>
<dbReference type="SUPFAM" id="SSF46785">
    <property type="entry name" value="Winged helix' DNA-binding domain"/>
    <property type="match status" value="1"/>
</dbReference>
<keyword evidence="1" id="KW-0805">Transcription regulation</keyword>
<reference evidence="6" key="2">
    <citation type="submission" date="2013-04" db="EMBL/GenBank/DDBJ databases">
        <title>Bisphenol A degrading Sphingobium sp. strain BiD32.</title>
        <authorList>
            <person name="Nielsen J.L."/>
            <person name="Zhou N.A."/>
            <person name="Kjeldal H."/>
        </authorList>
    </citation>
    <scope>NUCLEOTIDE SEQUENCE [LARGE SCALE GENOMIC DNA]</scope>
    <source>
        <strain evidence="6">BiD32</strain>
    </source>
</reference>
<dbReference type="Pfam" id="PF12802">
    <property type="entry name" value="MarR_2"/>
    <property type="match status" value="1"/>
</dbReference>
<dbReference type="PROSITE" id="PS01117">
    <property type="entry name" value="HTH_MARR_1"/>
    <property type="match status" value="1"/>
</dbReference>
<evidence type="ECO:0000313" key="5">
    <source>
        <dbReference type="EMBL" id="CCW17253.1"/>
    </source>
</evidence>
<keyword evidence="3" id="KW-0804">Transcription</keyword>
<evidence type="ECO:0000256" key="2">
    <source>
        <dbReference type="ARBA" id="ARBA00023125"/>
    </source>
</evidence>
<sequence length="132" mass="14859">MLLEDADYAALATFRHAIRRFQAFSEEKAMEVGLTPQQHQALLAIRGCGETEPTVGYVADRLILKPHSATGLVNRLETLELITRQAATQDRRRALLRLTPKAYGLLDALSAVHREEIRRMRSLFSDVFAQLA</sequence>